<feature type="region of interest" description="Disordered" evidence="8">
    <location>
        <begin position="1"/>
        <end position="26"/>
    </location>
</feature>
<gene>
    <name evidence="7" type="primary">mntH</name>
    <name evidence="9" type="ORF">D5400_00890</name>
</gene>
<feature type="transmembrane region" description="Helical" evidence="7">
    <location>
        <begin position="125"/>
        <end position="148"/>
    </location>
</feature>
<dbReference type="GO" id="GO:0015086">
    <property type="term" value="F:cadmium ion transmembrane transporter activity"/>
    <property type="evidence" value="ECO:0007669"/>
    <property type="project" value="TreeGrafter"/>
</dbReference>
<feature type="transmembrane region" description="Helical" evidence="7">
    <location>
        <begin position="83"/>
        <end position="105"/>
    </location>
</feature>
<feature type="transmembrane region" description="Helical" evidence="7">
    <location>
        <begin position="319"/>
        <end position="345"/>
    </location>
</feature>
<keyword evidence="3 7" id="KW-0812">Transmembrane</keyword>
<reference evidence="9 10" key="1">
    <citation type="submission" date="2018-09" db="EMBL/GenBank/DDBJ databases">
        <title>Marinorhizobium profundi gen. nov., sp. nov., isolated from a deep-sea sediment sample from the New Britain Trench and proposal of Marinorhizobiaceae fam. nov. in the order Rhizobiales of the class Alphaproteobacteria.</title>
        <authorList>
            <person name="Cao J."/>
        </authorList>
    </citation>
    <scope>NUCLEOTIDE SEQUENCE [LARGE SCALE GENOMIC DNA]</scope>
    <source>
        <strain evidence="9 10">WS11</strain>
    </source>
</reference>
<organism evidence="9 10">
    <name type="scientific">Georhizobium profundi</name>
    <dbReference type="NCBI Taxonomy" id="2341112"/>
    <lineage>
        <taxon>Bacteria</taxon>
        <taxon>Pseudomonadati</taxon>
        <taxon>Pseudomonadota</taxon>
        <taxon>Alphaproteobacteria</taxon>
        <taxon>Hyphomicrobiales</taxon>
        <taxon>Rhizobiaceae</taxon>
        <taxon>Georhizobium</taxon>
    </lineage>
</organism>
<comment type="subcellular location">
    <subcellularLocation>
        <location evidence="7">Cell membrane</location>
        <topology evidence="7">Multi-pass membrane protein</topology>
    </subcellularLocation>
    <subcellularLocation>
        <location evidence="1">Membrane</location>
        <topology evidence="1">Multi-pass membrane protein</topology>
    </subcellularLocation>
</comment>
<dbReference type="EMBL" id="CP032509">
    <property type="protein sequence ID" value="AZN70017.1"/>
    <property type="molecule type" value="Genomic_DNA"/>
</dbReference>
<feature type="transmembrane region" description="Helical" evidence="7">
    <location>
        <begin position="391"/>
        <end position="415"/>
    </location>
</feature>
<evidence type="ECO:0000256" key="2">
    <source>
        <dbReference type="ARBA" id="ARBA00022448"/>
    </source>
</evidence>
<dbReference type="KEGG" id="abaw:D5400_00890"/>
<keyword evidence="7" id="KW-1003">Cell membrane</keyword>
<evidence type="ECO:0000256" key="5">
    <source>
        <dbReference type="ARBA" id="ARBA00022989"/>
    </source>
</evidence>
<dbReference type="InterPro" id="IPR001046">
    <property type="entry name" value="NRAMP_fam"/>
</dbReference>
<dbReference type="NCBIfam" id="NF001923">
    <property type="entry name" value="PRK00701.1"/>
    <property type="match status" value="1"/>
</dbReference>
<dbReference type="GO" id="GO:0005384">
    <property type="term" value="F:manganese ion transmembrane transporter activity"/>
    <property type="evidence" value="ECO:0007669"/>
    <property type="project" value="TreeGrafter"/>
</dbReference>
<feature type="transmembrane region" description="Helical" evidence="7">
    <location>
        <begin position="277"/>
        <end position="299"/>
    </location>
</feature>
<evidence type="ECO:0000256" key="6">
    <source>
        <dbReference type="ARBA" id="ARBA00023136"/>
    </source>
</evidence>
<dbReference type="GO" id="GO:0046872">
    <property type="term" value="F:metal ion binding"/>
    <property type="evidence" value="ECO:0007669"/>
    <property type="project" value="UniProtKB-UniRule"/>
</dbReference>
<sequence>MSSPSLDSEPSLSVAGHNGWRRTSPTPSLSEVFGSIVVPRGSTVFRRFLAFVGPGYLVAVGYMDPGNWATSLAGGAKFGYTLLFVALLSNVMAILLQSLCARLAIASRRDLAQACRDAYPSWVSWPLWIFAEAAIIATDLAEVIGVAIGLNLLFGIPLEIGVFITAADVFLILWLQNRGFRWVEAFVITLLAVITACFFVQIAMADPDWAGVIAGFAPSTDIVTNPEMLYIALGIIGATVMPHNLYLHSGIVQTRNWETTPARRFEALRMATWDSTIALMFALTINASILILAAATFHASGNTEIVEIDQAHALLAPLLGGSLAPTMFGIALLCSGLNATVTATMAGQIVMEGFINFRISPVLRRLVTRSIAIVPAVIVILIWGSSGTGQLLILSQVVLSFQLPFAIVPLVMFTASKAKMGDMVAPLWLTALCALIAVTIIALNINLLWSVAVIGW</sequence>
<dbReference type="RefSeq" id="WP_126006760.1">
    <property type="nucleotide sequence ID" value="NZ_CP032509.1"/>
</dbReference>
<keyword evidence="5 7" id="KW-1133">Transmembrane helix</keyword>
<dbReference type="NCBIfam" id="TIGR01197">
    <property type="entry name" value="nramp"/>
    <property type="match status" value="1"/>
</dbReference>
<evidence type="ECO:0000313" key="10">
    <source>
        <dbReference type="Proteomes" id="UP000268192"/>
    </source>
</evidence>
<feature type="transmembrane region" description="Helical" evidence="7">
    <location>
        <begin position="154"/>
        <end position="175"/>
    </location>
</feature>
<evidence type="ECO:0000256" key="7">
    <source>
        <dbReference type="HAMAP-Rule" id="MF_00221"/>
    </source>
</evidence>
<keyword evidence="6 7" id="KW-0472">Membrane</keyword>
<keyword evidence="2 7" id="KW-0813">Transport</keyword>
<protein>
    <recommendedName>
        <fullName evidence="7">Divalent metal cation transporter MntH</fullName>
    </recommendedName>
</protein>
<feature type="transmembrane region" description="Helical" evidence="7">
    <location>
        <begin position="182"/>
        <end position="204"/>
    </location>
</feature>
<comment type="function">
    <text evidence="7">H(+)-stimulated, divalent metal cation uptake system.</text>
</comment>
<evidence type="ECO:0000256" key="4">
    <source>
        <dbReference type="ARBA" id="ARBA00022847"/>
    </source>
</evidence>
<evidence type="ECO:0000256" key="8">
    <source>
        <dbReference type="SAM" id="MobiDB-lite"/>
    </source>
</evidence>
<dbReference type="GO" id="GO:0015293">
    <property type="term" value="F:symporter activity"/>
    <property type="evidence" value="ECO:0007669"/>
    <property type="project" value="UniProtKB-UniRule"/>
</dbReference>
<dbReference type="HAMAP" id="MF_00221">
    <property type="entry name" value="NRAMP"/>
    <property type="match status" value="1"/>
</dbReference>
<dbReference type="OrthoDB" id="9787548at2"/>
<dbReference type="GO" id="GO:0005886">
    <property type="term" value="C:plasma membrane"/>
    <property type="evidence" value="ECO:0007669"/>
    <property type="project" value="UniProtKB-SubCell"/>
</dbReference>
<proteinExistence type="inferred from homology"/>
<feature type="transmembrane region" description="Helical" evidence="7">
    <location>
        <begin position="427"/>
        <end position="449"/>
    </location>
</feature>
<feature type="compositionally biased region" description="Low complexity" evidence="8">
    <location>
        <begin position="1"/>
        <end position="13"/>
    </location>
</feature>
<feature type="transmembrane region" description="Helical" evidence="7">
    <location>
        <begin position="366"/>
        <end position="385"/>
    </location>
</feature>
<dbReference type="PRINTS" id="PR00447">
    <property type="entry name" value="NATRESASSCMP"/>
</dbReference>
<name>A0A3S9AZC0_9HYPH</name>
<keyword evidence="4 7" id="KW-0769">Symport</keyword>
<feature type="transmembrane region" description="Helical" evidence="7">
    <location>
        <begin position="228"/>
        <end position="247"/>
    </location>
</feature>
<dbReference type="Proteomes" id="UP000268192">
    <property type="component" value="Chromosome"/>
</dbReference>
<dbReference type="PANTHER" id="PTHR11706:SF33">
    <property type="entry name" value="NATURAL RESISTANCE-ASSOCIATED MACROPHAGE PROTEIN 2"/>
    <property type="match status" value="1"/>
</dbReference>
<comment type="similarity">
    <text evidence="7">Belongs to the NRAMP family.</text>
</comment>
<accession>A0A3S9AZC0</accession>
<evidence type="ECO:0000256" key="1">
    <source>
        <dbReference type="ARBA" id="ARBA00004141"/>
    </source>
</evidence>
<keyword evidence="7" id="KW-0406">Ion transport</keyword>
<evidence type="ECO:0000313" key="9">
    <source>
        <dbReference type="EMBL" id="AZN70017.1"/>
    </source>
</evidence>
<dbReference type="GO" id="GO:0034755">
    <property type="term" value="P:iron ion transmembrane transport"/>
    <property type="evidence" value="ECO:0007669"/>
    <property type="project" value="TreeGrafter"/>
</dbReference>
<dbReference type="PANTHER" id="PTHR11706">
    <property type="entry name" value="SOLUTE CARRIER PROTEIN FAMILY 11 MEMBER"/>
    <property type="match status" value="1"/>
</dbReference>
<keyword evidence="10" id="KW-1185">Reference proteome</keyword>
<feature type="transmembrane region" description="Helical" evidence="7">
    <location>
        <begin position="44"/>
        <end position="63"/>
    </location>
</feature>
<dbReference type="NCBIfam" id="NF037982">
    <property type="entry name" value="Nramp_1"/>
    <property type="match status" value="1"/>
</dbReference>
<dbReference type="Pfam" id="PF01566">
    <property type="entry name" value="Nramp"/>
    <property type="match status" value="1"/>
</dbReference>
<evidence type="ECO:0000256" key="3">
    <source>
        <dbReference type="ARBA" id="ARBA00022692"/>
    </source>
</evidence>
<dbReference type="AlphaFoldDB" id="A0A3S9AZC0"/>